<dbReference type="Proteomes" id="UP000694420">
    <property type="component" value="Unplaced"/>
</dbReference>
<evidence type="ECO:0000313" key="2">
    <source>
        <dbReference type="Ensembl" id="ENSNPEP00000003015.1"/>
    </source>
</evidence>
<evidence type="ECO:0000313" key="3">
    <source>
        <dbReference type="Proteomes" id="UP000694420"/>
    </source>
</evidence>
<keyword evidence="1" id="KW-0812">Transmembrane</keyword>
<accession>A0A8C7E953</accession>
<dbReference type="Ensembl" id="ENSNPET00000003072.1">
    <property type="protein sequence ID" value="ENSNPEP00000003015.1"/>
    <property type="gene ID" value="ENSNPEG00000002319.1"/>
</dbReference>
<sequence length="84" mass="10180">MYIYRNLAYTHIYSYMNIYVYMYTFMCMMIPICIHTCIYLFVYIGICVFDHTRRTIASVQTQNSNPNWDKKNCFSFCEKCCLSQ</sequence>
<keyword evidence="1" id="KW-0472">Membrane</keyword>
<feature type="transmembrane region" description="Helical" evidence="1">
    <location>
        <begin position="20"/>
        <end position="44"/>
    </location>
</feature>
<reference evidence="2" key="1">
    <citation type="submission" date="2025-08" db="UniProtKB">
        <authorList>
            <consortium name="Ensembl"/>
        </authorList>
    </citation>
    <scope>IDENTIFICATION</scope>
</reference>
<organism evidence="2 3">
    <name type="scientific">Nothoprocta perdicaria</name>
    <name type="common">Chilean tinamou</name>
    <name type="synonym">Crypturus perdicarius</name>
    <dbReference type="NCBI Taxonomy" id="30464"/>
    <lineage>
        <taxon>Eukaryota</taxon>
        <taxon>Metazoa</taxon>
        <taxon>Chordata</taxon>
        <taxon>Craniata</taxon>
        <taxon>Vertebrata</taxon>
        <taxon>Euteleostomi</taxon>
        <taxon>Archelosauria</taxon>
        <taxon>Archosauria</taxon>
        <taxon>Dinosauria</taxon>
        <taxon>Saurischia</taxon>
        <taxon>Theropoda</taxon>
        <taxon>Coelurosauria</taxon>
        <taxon>Aves</taxon>
        <taxon>Palaeognathae</taxon>
        <taxon>Tinamiformes</taxon>
        <taxon>Tinamidae</taxon>
        <taxon>Nothoprocta</taxon>
    </lineage>
</organism>
<reference evidence="2" key="2">
    <citation type="submission" date="2025-09" db="UniProtKB">
        <authorList>
            <consortium name="Ensembl"/>
        </authorList>
    </citation>
    <scope>IDENTIFICATION</scope>
</reference>
<protein>
    <submittedName>
        <fullName evidence="2">Uncharacterized protein</fullName>
    </submittedName>
</protein>
<dbReference type="AlphaFoldDB" id="A0A8C7E953"/>
<keyword evidence="1" id="KW-1133">Transmembrane helix</keyword>
<name>A0A8C7E953_NOTPE</name>
<keyword evidence="3" id="KW-1185">Reference proteome</keyword>
<evidence type="ECO:0000256" key="1">
    <source>
        <dbReference type="SAM" id="Phobius"/>
    </source>
</evidence>
<proteinExistence type="predicted"/>